<organism evidence="1 2">
    <name type="scientific">Hymenobacter tibetensis</name>
    <dbReference type="NCBI Taxonomy" id="497967"/>
    <lineage>
        <taxon>Bacteria</taxon>
        <taxon>Pseudomonadati</taxon>
        <taxon>Bacteroidota</taxon>
        <taxon>Cytophagia</taxon>
        <taxon>Cytophagales</taxon>
        <taxon>Hymenobacteraceae</taxon>
        <taxon>Hymenobacter</taxon>
    </lineage>
</organism>
<evidence type="ECO:0000313" key="2">
    <source>
        <dbReference type="Proteomes" id="UP000831113"/>
    </source>
</evidence>
<sequence>MNSLALFSSPSRPLTRQQRAWIALYSLLEVNQNRAEVLHLNDVTEEDLLEFEESWQLLRNRLPYPHYLLPRFPLPELS</sequence>
<keyword evidence="2" id="KW-1185">Reference proteome</keyword>
<dbReference type="Proteomes" id="UP000831113">
    <property type="component" value="Chromosome"/>
</dbReference>
<proteinExistence type="predicted"/>
<protein>
    <submittedName>
        <fullName evidence="1">Uncharacterized protein</fullName>
    </submittedName>
</protein>
<accession>A0ABY4CSP9</accession>
<evidence type="ECO:0000313" key="1">
    <source>
        <dbReference type="EMBL" id="UOG72792.1"/>
    </source>
</evidence>
<reference evidence="1 2" key="1">
    <citation type="submission" date="2022-03" db="EMBL/GenBank/DDBJ databases">
        <title>Hymenobactersp. isolated from the air.</title>
        <authorList>
            <person name="Won M."/>
            <person name="Kwon S.-W."/>
        </authorList>
    </citation>
    <scope>NUCLEOTIDE SEQUENCE [LARGE SCALE GENOMIC DNA]</scope>
    <source>
        <strain evidence="1 2">KACC 21982</strain>
    </source>
</reference>
<name>A0ABY4CSP9_9BACT</name>
<gene>
    <name evidence="1" type="ORF">MTX78_11710</name>
</gene>
<dbReference type="EMBL" id="CP094669">
    <property type="protein sequence ID" value="UOG72792.1"/>
    <property type="molecule type" value="Genomic_DNA"/>
</dbReference>
<dbReference type="RefSeq" id="WP_243794049.1">
    <property type="nucleotide sequence ID" value="NZ_CP094669.1"/>
</dbReference>